<evidence type="ECO:0000256" key="2">
    <source>
        <dbReference type="ARBA" id="ARBA00023136"/>
    </source>
</evidence>
<evidence type="ECO:0000256" key="3">
    <source>
        <dbReference type="ARBA" id="ARBA00023237"/>
    </source>
</evidence>
<dbReference type="SUPFAM" id="SSF56935">
    <property type="entry name" value="Porins"/>
    <property type="match status" value="1"/>
</dbReference>
<evidence type="ECO:0000313" key="4">
    <source>
        <dbReference type="EMBL" id="RVU89643.1"/>
    </source>
</evidence>
<dbReference type="OrthoDB" id="9759247at2"/>
<keyword evidence="5" id="KW-0675">Receptor</keyword>
<keyword evidence="3" id="KW-0998">Cell outer membrane</keyword>
<sequence>MKKIVFPIIVTLCSFANAQSIEVSKDSVKRMKEIYLKKIQKKKKIETDLKLAVSIDEFLASSHTISFIKRGAYAWEPLLNNMSSERSTITIDGMHIFGACTDKMDPVTSYLEINNLATIDIKSGQQGGLHGSTIAGNINLIRKSSSFTEKTKIIGSYQGGFESNNRQSFNLGNIAFTNNKFVLDGSMAYREAGNYFDGNNREVKHSQYTKFNSSLGMAYKTGLLSSLKVDAVFDIAKNVGFPALPMDLSLSRTLITSAAYKQLFDEKLIKVWDTKVYFNAIEHYMDDTTRPENLVHMDMPGWSTTYGLISKINLKKNQFSSEVQFNAYNNLSIAEMRMYPQDRSKRTMFAYTWPWVTTKFASLAMQNSWDFLEQHQISFGASLGINHNFSKYVEFNRIFYPNSSQQKSRILPSINVNYQYKKKAYHFSVGTGYGHRAPSISEGYGYYIYNSFDRYDYIGNPDLKNEISYEVNATSGYKNNTIGLEAKINYFYIKNYIVGEILNIGSPMNYQSIGVKGYTSLDYAKLYNIAINTFYNIDEHIRWEVVLAYARGIDKNGINLPFIRPLTYLSSIQYKHCNFGIRTSINGDLDQVHYSSLYGEDRTPRYLLWNSSVDYTIPFDKYKITLQTGAENILNENYSTYADWGNINRMGRNIFISLKINF</sequence>
<name>A0A2N9PAR5_9FLAO</name>
<dbReference type="AlphaFoldDB" id="A0A2N9PAR5"/>
<dbReference type="EMBL" id="RQSM01000004">
    <property type="protein sequence ID" value="RVU89643.1"/>
    <property type="molecule type" value="Genomic_DNA"/>
</dbReference>
<dbReference type="EMBL" id="OLKH01000083">
    <property type="protein sequence ID" value="SPE77452.1"/>
    <property type="molecule type" value="Genomic_DNA"/>
</dbReference>
<proteinExistence type="predicted"/>
<dbReference type="Gene3D" id="2.40.170.20">
    <property type="entry name" value="TonB-dependent receptor, beta-barrel domain"/>
    <property type="match status" value="1"/>
</dbReference>
<keyword evidence="7" id="KW-1185">Reference proteome</keyword>
<evidence type="ECO:0000313" key="5">
    <source>
        <dbReference type="EMBL" id="SPE77452.1"/>
    </source>
</evidence>
<dbReference type="Proteomes" id="UP000288951">
    <property type="component" value="Unassembled WGS sequence"/>
</dbReference>
<dbReference type="RefSeq" id="WP_105196133.1">
    <property type="nucleotide sequence ID" value="NZ_OLKH01000083.1"/>
</dbReference>
<accession>A0A2N9PAR5</accession>
<reference evidence="4" key="2">
    <citation type="submission" date="2018-12" db="EMBL/GenBank/DDBJ databases">
        <title>Draft genome sequence of Flaovobacterium columnare ARS1 isolated from channel catfish in Alabama.</title>
        <authorList>
            <person name="Cai W."/>
            <person name="Arias C."/>
        </authorList>
    </citation>
    <scope>NUCLEOTIDE SEQUENCE [LARGE SCALE GENOMIC DNA]</scope>
    <source>
        <strain evidence="4">ARS1</strain>
    </source>
</reference>
<organism evidence="5 6">
    <name type="scientific">Flavobacterium columnare</name>
    <dbReference type="NCBI Taxonomy" id="996"/>
    <lineage>
        <taxon>Bacteria</taxon>
        <taxon>Pseudomonadati</taxon>
        <taxon>Bacteroidota</taxon>
        <taxon>Flavobacteriia</taxon>
        <taxon>Flavobacteriales</taxon>
        <taxon>Flavobacteriaceae</taxon>
        <taxon>Flavobacterium</taxon>
    </lineage>
</organism>
<evidence type="ECO:0000313" key="7">
    <source>
        <dbReference type="Proteomes" id="UP000288951"/>
    </source>
</evidence>
<evidence type="ECO:0000256" key="1">
    <source>
        <dbReference type="ARBA" id="ARBA00004442"/>
    </source>
</evidence>
<evidence type="ECO:0000313" key="6">
    <source>
        <dbReference type="Proteomes" id="UP000238180"/>
    </source>
</evidence>
<reference evidence="5" key="1">
    <citation type="submission" date="2018-02" db="EMBL/GenBank/DDBJ databases">
        <authorList>
            <person name="Cohen D.B."/>
            <person name="Kent A.D."/>
        </authorList>
    </citation>
    <scope>NUCLEOTIDE SEQUENCE [LARGE SCALE GENOMIC DNA]</scope>
    <source>
        <strain evidence="5">CIP109753</strain>
    </source>
</reference>
<dbReference type="InterPro" id="IPR036942">
    <property type="entry name" value="Beta-barrel_TonB_sf"/>
</dbReference>
<dbReference type="Proteomes" id="UP000238180">
    <property type="component" value="Unassembled WGS sequence"/>
</dbReference>
<keyword evidence="2" id="KW-0472">Membrane</keyword>
<dbReference type="GO" id="GO:0009279">
    <property type="term" value="C:cell outer membrane"/>
    <property type="evidence" value="ECO:0007669"/>
    <property type="project" value="UniProtKB-SubCell"/>
</dbReference>
<protein>
    <submittedName>
        <fullName evidence="4 5">TonB-dependent receptor</fullName>
    </submittedName>
</protein>
<gene>
    <name evidence="4" type="ORF">EH230_12755</name>
    <name evidence="5" type="ORF">FLACOL_01445</name>
</gene>
<comment type="subcellular location">
    <subcellularLocation>
        <location evidence="1">Cell outer membrane</location>
    </subcellularLocation>
</comment>